<evidence type="ECO:0000313" key="3">
    <source>
        <dbReference type="Proteomes" id="UP000237347"/>
    </source>
</evidence>
<organism evidence="2 3">
    <name type="scientific">Quercus suber</name>
    <name type="common">Cork oak</name>
    <dbReference type="NCBI Taxonomy" id="58331"/>
    <lineage>
        <taxon>Eukaryota</taxon>
        <taxon>Viridiplantae</taxon>
        <taxon>Streptophyta</taxon>
        <taxon>Embryophyta</taxon>
        <taxon>Tracheophyta</taxon>
        <taxon>Spermatophyta</taxon>
        <taxon>Magnoliopsida</taxon>
        <taxon>eudicotyledons</taxon>
        <taxon>Gunneridae</taxon>
        <taxon>Pentapetalae</taxon>
        <taxon>rosids</taxon>
        <taxon>fabids</taxon>
        <taxon>Fagales</taxon>
        <taxon>Fagaceae</taxon>
        <taxon>Quercus</taxon>
    </lineage>
</organism>
<reference evidence="2 3" key="1">
    <citation type="journal article" date="2018" name="Sci. Data">
        <title>The draft genome sequence of cork oak.</title>
        <authorList>
            <person name="Ramos A.M."/>
            <person name="Usie A."/>
            <person name="Barbosa P."/>
            <person name="Barros P.M."/>
            <person name="Capote T."/>
            <person name="Chaves I."/>
            <person name="Simoes F."/>
            <person name="Abreu I."/>
            <person name="Carrasquinho I."/>
            <person name="Faro C."/>
            <person name="Guimaraes J.B."/>
            <person name="Mendonca D."/>
            <person name="Nobrega F."/>
            <person name="Rodrigues L."/>
            <person name="Saibo N.J.M."/>
            <person name="Varela M.C."/>
            <person name="Egas C."/>
            <person name="Matos J."/>
            <person name="Miguel C.M."/>
            <person name="Oliveira M.M."/>
            <person name="Ricardo C.P."/>
            <person name="Goncalves S."/>
        </authorList>
    </citation>
    <scope>NUCLEOTIDE SEQUENCE [LARGE SCALE GENOMIC DNA]</scope>
    <source>
        <strain evidence="3">cv. HL8</strain>
    </source>
</reference>
<name>A0AAW0IHZ5_QUESU</name>
<accession>A0AAW0IHZ5</accession>
<dbReference type="EMBL" id="PKMF04001154">
    <property type="protein sequence ID" value="KAK7813991.1"/>
    <property type="molecule type" value="Genomic_DNA"/>
</dbReference>
<keyword evidence="1" id="KW-1133">Transmembrane helix</keyword>
<evidence type="ECO:0000256" key="1">
    <source>
        <dbReference type="SAM" id="Phobius"/>
    </source>
</evidence>
<dbReference type="AlphaFoldDB" id="A0AAW0IHZ5"/>
<proteinExistence type="predicted"/>
<keyword evidence="1" id="KW-0472">Membrane</keyword>
<keyword evidence="3" id="KW-1185">Reference proteome</keyword>
<sequence length="184" mass="20250">MVSMVLSSLAAHSSSLYHYHLFPHSSPKQTYTGFSLQSSRPISKRALRSVCFLKAGDENSKPDFQDKAVAIPYLGICLEDLNLDEKVEILFLDQGITTAVVLGVLYTIANKFQPLPEDVYHYDLREPFSLQKGWLLWAGIGLGGAVMAVALTGAALSFGGESPQRDLLAGGDQNKEFWPCYSIY</sequence>
<gene>
    <name evidence="2" type="ORF">CFP56_004037</name>
</gene>
<protein>
    <submittedName>
        <fullName evidence="2">Uncharacterized protein</fullName>
    </submittedName>
</protein>
<keyword evidence="1" id="KW-0812">Transmembrane</keyword>
<dbReference type="Proteomes" id="UP000237347">
    <property type="component" value="Unassembled WGS sequence"/>
</dbReference>
<evidence type="ECO:0000313" key="2">
    <source>
        <dbReference type="EMBL" id="KAK7813991.1"/>
    </source>
</evidence>
<feature type="transmembrane region" description="Helical" evidence="1">
    <location>
        <begin position="134"/>
        <end position="158"/>
    </location>
</feature>
<comment type="caution">
    <text evidence="2">The sequence shown here is derived from an EMBL/GenBank/DDBJ whole genome shotgun (WGS) entry which is preliminary data.</text>
</comment>